<dbReference type="Gene3D" id="1.10.287.70">
    <property type="match status" value="1"/>
</dbReference>
<evidence type="ECO:0000313" key="14">
    <source>
        <dbReference type="Proteomes" id="UP001187192"/>
    </source>
</evidence>
<dbReference type="InterPro" id="IPR018490">
    <property type="entry name" value="cNMP-bd_dom_sf"/>
</dbReference>
<feature type="transmembrane region" description="Helical" evidence="11">
    <location>
        <begin position="94"/>
        <end position="117"/>
    </location>
</feature>
<dbReference type="PROSITE" id="PS50042">
    <property type="entry name" value="CNMP_BINDING_3"/>
    <property type="match status" value="1"/>
</dbReference>
<evidence type="ECO:0000259" key="12">
    <source>
        <dbReference type="PROSITE" id="PS50042"/>
    </source>
</evidence>
<dbReference type="GO" id="GO:0016020">
    <property type="term" value="C:membrane"/>
    <property type="evidence" value="ECO:0007669"/>
    <property type="project" value="UniProtKB-SubCell"/>
</dbReference>
<dbReference type="SMART" id="SM00100">
    <property type="entry name" value="cNMP"/>
    <property type="match status" value="1"/>
</dbReference>
<dbReference type="InterPro" id="IPR014710">
    <property type="entry name" value="RmlC-like_jellyroll"/>
</dbReference>
<dbReference type="Proteomes" id="UP001187192">
    <property type="component" value="Unassembled WGS sequence"/>
</dbReference>
<dbReference type="PANTHER" id="PTHR45651:SF68">
    <property type="entry name" value="ION TRANSPORT DOMAIN-CONTAINING PROTEIN"/>
    <property type="match status" value="1"/>
</dbReference>
<feature type="transmembrane region" description="Helical" evidence="11">
    <location>
        <begin position="44"/>
        <end position="63"/>
    </location>
</feature>
<reference evidence="13" key="1">
    <citation type="submission" date="2023-07" db="EMBL/GenBank/DDBJ databases">
        <title>draft genome sequence of fig (Ficus carica).</title>
        <authorList>
            <person name="Takahashi T."/>
            <person name="Nishimura K."/>
        </authorList>
    </citation>
    <scope>NUCLEOTIDE SEQUENCE</scope>
</reference>
<evidence type="ECO:0000256" key="2">
    <source>
        <dbReference type="ARBA" id="ARBA00010486"/>
    </source>
</evidence>
<keyword evidence="5 11" id="KW-1133">Transmembrane helix</keyword>
<keyword evidence="7 11" id="KW-0472">Membrane</keyword>
<feature type="compositionally biased region" description="Basic residues" evidence="10">
    <location>
        <begin position="590"/>
        <end position="601"/>
    </location>
</feature>
<dbReference type="EMBL" id="BTGU01000018">
    <property type="protein sequence ID" value="GMN44430.1"/>
    <property type="molecule type" value="Genomic_DNA"/>
</dbReference>
<feature type="region of interest" description="Disordered" evidence="10">
    <location>
        <begin position="570"/>
        <end position="601"/>
    </location>
</feature>
<dbReference type="CDD" id="cd00038">
    <property type="entry name" value="CAP_ED"/>
    <property type="match status" value="1"/>
</dbReference>
<evidence type="ECO:0000256" key="1">
    <source>
        <dbReference type="ARBA" id="ARBA00004141"/>
    </source>
</evidence>
<feature type="transmembrane region" description="Helical" evidence="11">
    <location>
        <begin position="289"/>
        <end position="310"/>
    </location>
</feature>
<dbReference type="InterPro" id="IPR000595">
    <property type="entry name" value="cNMP-bd_dom"/>
</dbReference>
<protein>
    <recommendedName>
        <fullName evidence="12">Cyclic nucleotide-binding domain-containing protein</fullName>
    </recommendedName>
</protein>
<organism evidence="13 14">
    <name type="scientific">Ficus carica</name>
    <name type="common">Common fig</name>
    <dbReference type="NCBI Taxonomy" id="3494"/>
    <lineage>
        <taxon>Eukaryota</taxon>
        <taxon>Viridiplantae</taxon>
        <taxon>Streptophyta</taxon>
        <taxon>Embryophyta</taxon>
        <taxon>Tracheophyta</taxon>
        <taxon>Spermatophyta</taxon>
        <taxon>Magnoliopsida</taxon>
        <taxon>eudicotyledons</taxon>
        <taxon>Gunneridae</taxon>
        <taxon>Pentapetalae</taxon>
        <taxon>rosids</taxon>
        <taxon>fabids</taxon>
        <taxon>Rosales</taxon>
        <taxon>Moraceae</taxon>
        <taxon>Ficeae</taxon>
        <taxon>Ficus</taxon>
    </lineage>
</organism>
<dbReference type="GO" id="GO:0005216">
    <property type="term" value="F:monoatomic ion channel activity"/>
    <property type="evidence" value="ECO:0007669"/>
    <property type="project" value="InterPro"/>
</dbReference>
<dbReference type="Gene3D" id="2.60.120.10">
    <property type="entry name" value="Jelly Rolls"/>
    <property type="match status" value="1"/>
</dbReference>
<evidence type="ECO:0000256" key="7">
    <source>
        <dbReference type="ARBA" id="ARBA00023136"/>
    </source>
</evidence>
<evidence type="ECO:0000256" key="3">
    <source>
        <dbReference type="ARBA" id="ARBA00022448"/>
    </source>
</evidence>
<dbReference type="Pfam" id="PF00520">
    <property type="entry name" value="Ion_trans"/>
    <property type="match status" value="1"/>
</dbReference>
<comment type="subcellular location">
    <subcellularLocation>
        <location evidence="1">Membrane</location>
        <topology evidence="1">Multi-pass membrane protein</topology>
    </subcellularLocation>
</comment>
<dbReference type="SUPFAM" id="SSF51206">
    <property type="entry name" value="cAMP-binding domain-like"/>
    <property type="match status" value="1"/>
</dbReference>
<keyword evidence="6" id="KW-0406">Ion transport</keyword>
<keyword evidence="4 11" id="KW-0812">Transmembrane</keyword>
<evidence type="ECO:0000313" key="13">
    <source>
        <dbReference type="EMBL" id="GMN44430.1"/>
    </source>
</evidence>
<comment type="similarity">
    <text evidence="2">Belongs to the cyclic nucleotide-gated cation channel (TC 1.A.1.5) family.</text>
</comment>
<evidence type="ECO:0000256" key="10">
    <source>
        <dbReference type="SAM" id="MobiDB-lite"/>
    </source>
</evidence>
<sequence>MWNKIIVLACVIAVSLDPLFLYIPTINQEFKCFELDKKLRVFALVWRSIFDLIYIMDIIYNVTKAYKVGKREDLPSGGIMKIGIQLVKDGKISWYPIVVDLLSILPVPQVIILVQLSKLRGMGSLETRKYLNIILFSQYVPRILRIYISCKELTKNSDKLSGIVWVRGVFNLFLYILASHVFGAFWYFLSFQRETTCWHKACANDEACQSSTHSCDNREASRYVKILSFSCPIKPEDPDRFNFGIFLQALQSGVMAPNTDFLEKLFHCFWWGLRNMSSLGQNLQTSTNIWETVFAVSISLCGLLLFLYLIGNLQTYLQFATTKSEEIREKMKLKERDIELWISKNGLPKRLKRSIMKSVKYKLEENKDVDVENLFSILPVEERKTIKRQLCLSTIKKVPMLENMNEQVLRVICDHLKPVIYTENSYIIREGDPLDRMLFITQGTAWEYFYTNETLGGSTHSTTASSDFSTNGSLRSSTTRRIKKGDYFGEELVKWSLTHNTIFDFPISTTNLKSHTKVEAFALMANDLMNALRKHWWLFRRSLSPNSTNTCAEQWETLALQALQTIRHRNQLGKKHASSSQLGGPEDGKKWKKVRNRRLHH</sequence>
<name>A0AA88A3T5_FICCA</name>
<keyword evidence="8" id="KW-1071">Ligand-gated ion channel</keyword>
<evidence type="ECO:0000256" key="8">
    <source>
        <dbReference type="ARBA" id="ARBA00023286"/>
    </source>
</evidence>
<dbReference type="InterPro" id="IPR005821">
    <property type="entry name" value="Ion_trans_dom"/>
</dbReference>
<feature type="transmembrane region" description="Helical" evidence="11">
    <location>
        <begin position="168"/>
        <end position="189"/>
    </location>
</feature>
<evidence type="ECO:0000256" key="4">
    <source>
        <dbReference type="ARBA" id="ARBA00022692"/>
    </source>
</evidence>
<dbReference type="PANTHER" id="PTHR45651">
    <property type="entry name" value="CYCLIC NUCLEOTIDE-GATED ION CHANNEL 15-RELATED-RELATED"/>
    <property type="match status" value="1"/>
</dbReference>
<evidence type="ECO:0000256" key="9">
    <source>
        <dbReference type="ARBA" id="ARBA00023303"/>
    </source>
</evidence>
<evidence type="ECO:0000256" key="6">
    <source>
        <dbReference type="ARBA" id="ARBA00023065"/>
    </source>
</evidence>
<evidence type="ECO:0000256" key="11">
    <source>
        <dbReference type="SAM" id="Phobius"/>
    </source>
</evidence>
<keyword evidence="14" id="KW-1185">Reference proteome</keyword>
<proteinExistence type="inferred from homology"/>
<accession>A0AA88A3T5</accession>
<comment type="caution">
    <text evidence="13">The sequence shown here is derived from an EMBL/GenBank/DDBJ whole genome shotgun (WGS) entry which is preliminary data.</text>
</comment>
<feature type="transmembrane region" description="Helical" evidence="11">
    <location>
        <begin position="6"/>
        <end position="23"/>
    </location>
</feature>
<keyword evidence="9" id="KW-0407">Ion channel</keyword>
<dbReference type="SUPFAM" id="SSF81324">
    <property type="entry name" value="Voltage-gated potassium channels"/>
    <property type="match status" value="1"/>
</dbReference>
<dbReference type="AlphaFoldDB" id="A0AA88A3T5"/>
<evidence type="ECO:0000256" key="5">
    <source>
        <dbReference type="ARBA" id="ARBA00022989"/>
    </source>
</evidence>
<gene>
    <name evidence="13" type="ORF">TIFTF001_013631</name>
</gene>
<keyword evidence="3" id="KW-0813">Transport</keyword>
<feature type="domain" description="Cyclic nucleotide-binding" evidence="12">
    <location>
        <begin position="400"/>
        <end position="490"/>
    </location>
</feature>